<dbReference type="InterPro" id="IPR000515">
    <property type="entry name" value="MetI-like"/>
</dbReference>
<dbReference type="GO" id="GO:0055085">
    <property type="term" value="P:transmembrane transport"/>
    <property type="evidence" value="ECO:0007669"/>
    <property type="project" value="InterPro"/>
</dbReference>
<dbReference type="PROSITE" id="PS50928">
    <property type="entry name" value="ABC_TM1"/>
    <property type="match status" value="1"/>
</dbReference>
<comment type="subcellular location">
    <subcellularLocation>
        <location evidence="1 7">Cell membrane</location>
        <topology evidence="1 7">Multi-pass membrane protein</topology>
    </subcellularLocation>
</comment>
<sequence length="246" mass="25584">MSARRVALAVGAPAALLLLLGLLWSWTASANPSVLPPLASLPAELAARPDFYVRNLGHTLVSALSGFGIGVGAALLLAIAVVHAPVLRSAVLPVALLLNVTPVVAIAPALVVAFGFTQVPNIVVAALTAFFPMLINALAGFRNVDRGSLEVFRSMAASRTDVFLRLRLPSSLRYLFAGARLSASAAMVGAIVSEFTGSTRGLGATIVTATTYLNLPQMWVAILVSALVSLALLGLIGLVERIVVRW</sequence>
<dbReference type="Gene3D" id="1.10.3720.10">
    <property type="entry name" value="MetI-like"/>
    <property type="match status" value="1"/>
</dbReference>
<evidence type="ECO:0000259" key="8">
    <source>
        <dbReference type="PROSITE" id="PS50928"/>
    </source>
</evidence>
<dbReference type="AlphaFoldDB" id="A0AA37X987"/>
<keyword evidence="4 7" id="KW-0812">Transmembrane</keyword>
<evidence type="ECO:0000256" key="7">
    <source>
        <dbReference type="RuleBase" id="RU363032"/>
    </source>
</evidence>
<dbReference type="RefSeq" id="WP_284231614.1">
    <property type="nucleotide sequence ID" value="NZ_BSUL01000001.1"/>
</dbReference>
<dbReference type="CDD" id="cd06261">
    <property type="entry name" value="TM_PBP2"/>
    <property type="match status" value="1"/>
</dbReference>
<organism evidence="9 10">
    <name type="scientific">Arenivirga flava</name>
    <dbReference type="NCBI Taxonomy" id="1930060"/>
    <lineage>
        <taxon>Bacteria</taxon>
        <taxon>Bacillati</taxon>
        <taxon>Actinomycetota</taxon>
        <taxon>Actinomycetes</taxon>
        <taxon>Micrococcales</taxon>
        <taxon>Microbacteriaceae</taxon>
        <taxon>Arenivirga</taxon>
    </lineage>
</organism>
<accession>A0AA37X987</accession>
<dbReference type="GO" id="GO:0005886">
    <property type="term" value="C:plasma membrane"/>
    <property type="evidence" value="ECO:0007669"/>
    <property type="project" value="UniProtKB-SubCell"/>
</dbReference>
<evidence type="ECO:0000313" key="10">
    <source>
        <dbReference type="Proteomes" id="UP001157160"/>
    </source>
</evidence>
<evidence type="ECO:0000256" key="5">
    <source>
        <dbReference type="ARBA" id="ARBA00022989"/>
    </source>
</evidence>
<dbReference type="Pfam" id="PF00528">
    <property type="entry name" value="BPD_transp_1"/>
    <property type="match status" value="1"/>
</dbReference>
<feature type="transmembrane region" description="Helical" evidence="7">
    <location>
        <begin position="122"/>
        <end position="141"/>
    </location>
</feature>
<feature type="domain" description="ABC transmembrane type-1" evidence="8">
    <location>
        <begin position="56"/>
        <end position="240"/>
    </location>
</feature>
<evidence type="ECO:0000256" key="1">
    <source>
        <dbReference type="ARBA" id="ARBA00004651"/>
    </source>
</evidence>
<evidence type="ECO:0000256" key="4">
    <source>
        <dbReference type="ARBA" id="ARBA00022692"/>
    </source>
</evidence>
<evidence type="ECO:0000256" key="6">
    <source>
        <dbReference type="ARBA" id="ARBA00023136"/>
    </source>
</evidence>
<feature type="transmembrane region" description="Helical" evidence="7">
    <location>
        <begin position="94"/>
        <end position="116"/>
    </location>
</feature>
<keyword evidence="2 7" id="KW-0813">Transport</keyword>
<dbReference type="InterPro" id="IPR035906">
    <property type="entry name" value="MetI-like_sf"/>
</dbReference>
<evidence type="ECO:0000256" key="3">
    <source>
        <dbReference type="ARBA" id="ARBA00022475"/>
    </source>
</evidence>
<keyword evidence="10" id="KW-1185">Reference proteome</keyword>
<keyword evidence="6 7" id="KW-0472">Membrane</keyword>
<name>A0AA37X987_9MICO</name>
<feature type="transmembrane region" description="Helical" evidence="7">
    <location>
        <begin position="174"/>
        <end position="192"/>
    </location>
</feature>
<feature type="transmembrane region" description="Helical" evidence="7">
    <location>
        <begin position="218"/>
        <end position="239"/>
    </location>
</feature>
<reference evidence="9 10" key="1">
    <citation type="journal article" date="2014" name="Int. J. Syst. Evol. Microbiol.">
        <title>Complete genome sequence of Corynebacterium casei LMG S-19264T (=DSM 44701T), isolated from a smear-ripened cheese.</title>
        <authorList>
            <consortium name="US DOE Joint Genome Institute (JGI-PGF)"/>
            <person name="Walter F."/>
            <person name="Albersmeier A."/>
            <person name="Kalinowski J."/>
            <person name="Ruckert C."/>
        </authorList>
    </citation>
    <scope>NUCLEOTIDE SEQUENCE [LARGE SCALE GENOMIC DNA]</scope>
    <source>
        <strain evidence="9 10">NBRC 112289</strain>
    </source>
</reference>
<dbReference type="PANTHER" id="PTHR30151:SF20">
    <property type="entry name" value="ABC TRANSPORTER PERMEASE PROTEIN HI_0355-RELATED"/>
    <property type="match status" value="1"/>
</dbReference>
<evidence type="ECO:0000256" key="2">
    <source>
        <dbReference type="ARBA" id="ARBA00022448"/>
    </source>
</evidence>
<evidence type="ECO:0000313" key="9">
    <source>
        <dbReference type="EMBL" id="GMA28244.1"/>
    </source>
</evidence>
<protein>
    <submittedName>
        <fullName evidence="9">Nitrate ABC transporter permease</fullName>
    </submittedName>
</protein>
<proteinExistence type="inferred from homology"/>
<gene>
    <name evidence="9" type="ORF">GCM10025874_14970</name>
</gene>
<feature type="transmembrane region" description="Helical" evidence="7">
    <location>
        <begin position="60"/>
        <end position="82"/>
    </location>
</feature>
<comment type="caution">
    <text evidence="9">The sequence shown here is derived from an EMBL/GenBank/DDBJ whole genome shotgun (WGS) entry which is preliminary data.</text>
</comment>
<keyword evidence="5 7" id="KW-1133">Transmembrane helix</keyword>
<comment type="similarity">
    <text evidence="7">Belongs to the binding-protein-dependent transport system permease family.</text>
</comment>
<dbReference type="EMBL" id="BSUL01000001">
    <property type="protein sequence ID" value="GMA28244.1"/>
    <property type="molecule type" value="Genomic_DNA"/>
</dbReference>
<keyword evidence="3" id="KW-1003">Cell membrane</keyword>
<dbReference type="SUPFAM" id="SSF161098">
    <property type="entry name" value="MetI-like"/>
    <property type="match status" value="1"/>
</dbReference>
<dbReference type="PANTHER" id="PTHR30151">
    <property type="entry name" value="ALKANE SULFONATE ABC TRANSPORTER-RELATED, MEMBRANE SUBUNIT"/>
    <property type="match status" value="1"/>
</dbReference>
<dbReference type="Proteomes" id="UP001157160">
    <property type="component" value="Unassembled WGS sequence"/>
</dbReference>